<organism evidence="2">
    <name type="scientific">Marseillevirus LCMAC102</name>
    <dbReference type="NCBI Taxonomy" id="2506603"/>
    <lineage>
        <taxon>Viruses</taxon>
        <taxon>Varidnaviria</taxon>
        <taxon>Bamfordvirae</taxon>
        <taxon>Nucleocytoviricota</taxon>
        <taxon>Megaviricetes</taxon>
        <taxon>Pimascovirales</taxon>
        <taxon>Pimascovirales incertae sedis</taxon>
        <taxon>Marseilleviridae</taxon>
    </lineage>
</organism>
<protein>
    <submittedName>
        <fullName evidence="2">AP (Apurinic) endonuclease family 2</fullName>
    </submittedName>
</protein>
<dbReference type="SUPFAM" id="SSF51658">
    <property type="entry name" value="Xylose isomerase-like"/>
    <property type="match status" value="1"/>
</dbReference>
<reference evidence="2" key="1">
    <citation type="journal article" date="2019" name="MBio">
        <title>Virus Genomes from Deep Sea Sediments Expand the Ocean Megavirome and Support Independent Origins of Viral Gigantism.</title>
        <authorList>
            <person name="Backstrom D."/>
            <person name="Yutin N."/>
            <person name="Jorgensen S.L."/>
            <person name="Dharamshi J."/>
            <person name="Homa F."/>
            <person name="Zaremba-Niedwiedzka K."/>
            <person name="Spang A."/>
            <person name="Wolf Y.I."/>
            <person name="Koonin E.V."/>
            <person name="Ettema T.J."/>
        </authorList>
    </citation>
    <scope>NUCLEOTIDE SEQUENCE</scope>
</reference>
<keyword evidence="2" id="KW-0378">Hydrolase</keyword>
<name>A0A481YTA9_9VIRU</name>
<dbReference type="InterPro" id="IPR036237">
    <property type="entry name" value="Xyl_isomerase-like_sf"/>
</dbReference>
<dbReference type="GO" id="GO:0008270">
    <property type="term" value="F:zinc ion binding"/>
    <property type="evidence" value="ECO:0007669"/>
    <property type="project" value="InterPro"/>
</dbReference>
<dbReference type="Gene3D" id="3.20.20.150">
    <property type="entry name" value="Divalent-metal-dependent TIM barrel enzymes"/>
    <property type="match status" value="1"/>
</dbReference>
<dbReference type="GO" id="GO:0008081">
    <property type="term" value="F:phosphoric diester hydrolase activity"/>
    <property type="evidence" value="ECO:0007669"/>
    <property type="project" value="TreeGrafter"/>
</dbReference>
<dbReference type="Pfam" id="PF01261">
    <property type="entry name" value="AP_endonuc_2"/>
    <property type="match status" value="1"/>
</dbReference>
<dbReference type="SMART" id="SM00518">
    <property type="entry name" value="AP2Ec"/>
    <property type="match status" value="1"/>
</dbReference>
<keyword evidence="2" id="KW-0540">Nuclease</keyword>
<dbReference type="GO" id="GO:0003677">
    <property type="term" value="F:DNA binding"/>
    <property type="evidence" value="ECO:0007669"/>
    <property type="project" value="InterPro"/>
</dbReference>
<feature type="domain" description="Xylose isomerase-like TIM barrel" evidence="1">
    <location>
        <begin position="62"/>
        <end position="278"/>
    </location>
</feature>
<dbReference type="PROSITE" id="PS51432">
    <property type="entry name" value="AP_NUCLEASE_F2_4"/>
    <property type="match status" value="1"/>
</dbReference>
<dbReference type="PANTHER" id="PTHR21445:SF0">
    <property type="entry name" value="APURINIC-APYRIMIDINIC ENDONUCLEASE"/>
    <property type="match status" value="1"/>
</dbReference>
<dbReference type="EMBL" id="MK500334">
    <property type="protein sequence ID" value="QBK86319.1"/>
    <property type="molecule type" value="Genomic_DNA"/>
</dbReference>
<evidence type="ECO:0000313" key="2">
    <source>
        <dbReference type="EMBL" id="QBK86319.1"/>
    </source>
</evidence>
<keyword evidence="2" id="KW-0255">Endonuclease</keyword>
<dbReference type="InterPro" id="IPR001719">
    <property type="entry name" value="AP_endonuc_2"/>
</dbReference>
<dbReference type="InterPro" id="IPR013022">
    <property type="entry name" value="Xyl_isomerase-like_TIM-brl"/>
</dbReference>
<proteinExistence type="predicted"/>
<dbReference type="PANTHER" id="PTHR21445">
    <property type="entry name" value="ENDONUCLEASE IV ENDODEOXYRIBONUCLEASE IV"/>
    <property type="match status" value="1"/>
</dbReference>
<dbReference type="GO" id="GO:0006284">
    <property type="term" value="P:base-excision repair"/>
    <property type="evidence" value="ECO:0007669"/>
    <property type="project" value="TreeGrafter"/>
</dbReference>
<accession>A0A481YTA9</accession>
<dbReference type="GO" id="GO:0003906">
    <property type="term" value="F:DNA-(apurinic or apyrimidinic site) endonuclease activity"/>
    <property type="evidence" value="ECO:0007669"/>
    <property type="project" value="TreeGrafter"/>
</dbReference>
<evidence type="ECO:0000259" key="1">
    <source>
        <dbReference type="Pfam" id="PF01261"/>
    </source>
</evidence>
<sequence>MSRLVFRDTNYKYGYHSKKNPTLAKTVECKIDTPMTAMQIYIGNRGSKAPCSCNIEDTLCARTALQEHEIYLCIHACLQYNLAGTVNHRHDSNFESALKSTCNGLVKELDIGAGMGVGVVVHIGSCKDKKQGIYTIARTIESVLTRDTVESVQFAKAFGITRDEFKTRRRVILENAAGEGNKIGSTLEEIATIITEVQKDLRSQIKVCIDTAHAFGAGIYDWGLPSEVKKFYKDFDEIVGLEYLEVFHLNDSRCSEKKANNAFFGSKKDRHENICLGYIFSDKLGKKSPEGSRVKGLKEFFLQAYVRGIKIIGEPPAKTVDGEPGPGGRRDWGIICDILKSTKYPLEEIFNT</sequence>
<gene>
    <name evidence="2" type="ORF">LCMAC102_01140</name>
</gene>